<evidence type="ECO:0000256" key="4">
    <source>
        <dbReference type="ARBA" id="ARBA00022490"/>
    </source>
</evidence>
<dbReference type="Pfam" id="PF02367">
    <property type="entry name" value="TsaE"/>
    <property type="match status" value="1"/>
</dbReference>
<organism evidence="12 13">
    <name type="scientific">Actinomycetospora cinnamomea</name>
    <dbReference type="NCBI Taxonomy" id="663609"/>
    <lineage>
        <taxon>Bacteria</taxon>
        <taxon>Bacillati</taxon>
        <taxon>Actinomycetota</taxon>
        <taxon>Actinomycetes</taxon>
        <taxon>Pseudonocardiales</taxon>
        <taxon>Pseudonocardiaceae</taxon>
        <taxon>Actinomycetospora</taxon>
    </lineage>
</organism>
<reference evidence="12 13" key="1">
    <citation type="submission" date="2018-04" db="EMBL/GenBank/DDBJ databases">
        <title>Genomic Encyclopedia of Type Strains, Phase IV (KMG-IV): sequencing the most valuable type-strain genomes for metagenomic binning, comparative biology and taxonomic classification.</title>
        <authorList>
            <person name="Goeker M."/>
        </authorList>
    </citation>
    <scope>NUCLEOTIDE SEQUENCE [LARGE SCALE GENOMIC DNA]</scope>
    <source>
        <strain evidence="12 13">DSM 45771</strain>
    </source>
</reference>
<evidence type="ECO:0000256" key="11">
    <source>
        <dbReference type="ARBA" id="ARBA00032441"/>
    </source>
</evidence>
<keyword evidence="4" id="KW-0963">Cytoplasm</keyword>
<keyword evidence="5" id="KW-0819">tRNA processing</keyword>
<evidence type="ECO:0000256" key="7">
    <source>
        <dbReference type="ARBA" id="ARBA00022741"/>
    </source>
</evidence>
<dbReference type="AlphaFoldDB" id="A0A2U1F6T5"/>
<evidence type="ECO:0000256" key="9">
    <source>
        <dbReference type="ARBA" id="ARBA00022842"/>
    </source>
</evidence>
<comment type="function">
    <text evidence="10">Required for the formation of a threonylcarbamoyl group on adenosine at position 37 (t(6)A37) in tRNAs that read codons beginning with adenine. Is involved in the transfer of the threonylcarbamoyl moiety of threonylcarbamoyl-AMP (TC-AMP) to the N6 group of A37, together with TsaD and TsaB. TsaE seems to play an indirect role in the t(6)A biosynthesis pathway, possibly in regulating the core enzymatic function of TsaD.</text>
</comment>
<dbReference type="GO" id="GO:0046872">
    <property type="term" value="F:metal ion binding"/>
    <property type="evidence" value="ECO:0007669"/>
    <property type="project" value="UniProtKB-KW"/>
</dbReference>
<dbReference type="PANTHER" id="PTHR33540:SF2">
    <property type="entry name" value="TRNA THREONYLCARBAMOYLADENOSINE BIOSYNTHESIS PROTEIN TSAE"/>
    <property type="match status" value="1"/>
</dbReference>
<evidence type="ECO:0000256" key="8">
    <source>
        <dbReference type="ARBA" id="ARBA00022840"/>
    </source>
</evidence>
<evidence type="ECO:0000313" key="13">
    <source>
        <dbReference type="Proteomes" id="UP000245639"/>
    </source>
</evidence>
<dbReference type="InterPro" id="IPR027417">
    <property type="entry name" value="P-loop_NTPase"/>
</dbReference>
<evidence type="ECO:0000256" key="10">
    <source>
        <dbReference type="ARBA" id="ARBA00024908"/>
    </source>
</evidence>
<comment type="caution">
    <text evidence="12">The sequence shown here is derived from an EMBL/GenBank/DDBJ whole genome shotgun (WGS) entry which is preliminary data.</text>
</comment>
<comment type="similarity">
    <text evidence="2">Belongs to the TsaE family.</text>
</comment>
<dbReference type="GO" id="GO:0005737">
    <property type="term" value="C:cytoplasm"/>
    <property type="evidence" value="ECO:0007669"/>
    <property type="project" value="UniProtKB-SubCell"/>
</dbReference>
<dbReference type="RefSeq" id="WP_116709574.1">
    <property type="nucleotide sequence ID" value="NZ_QEKW01000010.1"/>
</dbReference>
<protein>
    <recommendedName>
        <fullName evidence="3">tRNA threonylcarbamoyladenosine biosynthesis protein TsaE</fullName>
    </recommendedName>
    <alternativeName>
        <fullName evidence="11">t(6)A37 threonylcarbamoyladenosine biosynthesis protein TsaE</fullName>
    </alternativeName>
</protein>
<evidence type="ECO:0000256" key="5">
    <source>
        <dbReference type="ARBA" id="ARBA00022694"/>
    </source>
</evidence>
<dbReference type="SUPFAM" id="SSF52540">
    <property type="entry name" value="P-loop containing nucleoside triphosphate hydrolases"/>
    <property type="match status" value="1"/>
</dbReference>
<dbReference type="Proteomes" id="UP000245639">
    <property type="component" value="Unassembled WGS sequence"/>
</dbReference>
<dbReference type="OrthoDB" id="9800307at2"/>
<dbReference type="PANTHER" id="PTHR33540">
    <property type="entry name" value="TRNA THREONYLCARBAMOYLADENOSINE BIOSYNTHESIS PROTEIN TSAE"/>
    <property type="match status" value="1"/>
</dbReference>
<comment type="subcellular location">
    <subcellularLocation>
        <location evidence="1">Cytoplasm</location>
    </subcellularLocation>
</comment>
<keyword evidence="7" id="KW-0547">Nucleotide-binding</keyword>
<dbReference type="EMBL" id="QEKW01000010">
    <property type="protein sequence ID" value="PVZ07878.1"/>
    <property type="molecule type" value="Genomic_DNA"/>
</dbReference>
<keyword evidence="6" id="KW-0479">Metal-binding</keyword>
<evidence type="ECO:0000256" key="6">
    <source>
        <dbReference type="ARBA" id="ARBA00022723"/>
    </source>
</evidence>
<gene>
    <name evidence="12" type="ORF">C8D89_11031</name>
</gene>
<evidence type="ECO:0000256" key="1">
    <source>
        <dbReference type="ARBA" id="ARBA00004496"/>
    </source>
</evidence>
<sequence length="173" mass="17808">MSTDLAGERRVALPTAADTAELGREIGTRLAPGDLVVLSGPLGAGKTCLAAGIGEGLGVEGPVTSPTFVIAREHPPLPGPLGGRGVVLVHVDAYRLGVGTQGDPDPRDVAAQLDDLDLDTDLTRAAVVVEWGEGVAEHLAPEHLLVRLDRSDASEAREALLRGPARLVGTARP</sequence>
<dbReference type="InterPro" id="IPR003442">
    <property type="entry name" value="T6A_TsaE"/>
</dbReference>
<name>A0A2U1F6T5_9PSEU</name>
<dbReference type="GO" id="GO:0005524">
    <property type="term" value="F:ATP binding"/>
    <property type="evidence" value="ECO:0007669"/>
    <property type="project" value="UniProtKB-KW"/>
</dbReference>
<keyword evidence="13" id="KW-1185">Reference proteome</keyword>
<keyword evidence="8" id="KW-0067">ATP-binding</keyword>
<keyword evidence="9" id="KW-0460">Magnesium</keyword>
<proteinExistence type="inferred from homology"/>
<dbReference type="Gene3D" id="3.40.50.300">
    <property type="entry name" value="P-loop containing nucleotide triphosphate hydrolases"/>
    <property type="match status" value="1"/>
</dbReference>
<accession>A0A2U1F6T5</accession>
<evidence type="ECO:0000256" key="3">
    <source>
        <dbReference type="ARBA" id="ARBA00019010"/>
    </source>
</evidence>
<dbReference type="GO" id="GO:0002949">
    <property type="term" value="P:tRNA threonylcarbamoyladenosine modification"/>
    <property type="evidence" value="ECO:0007669"/>
    <property type="project" value="InterPro"/>
</dbReference>
<evidence type="ECO:0000313" key="12">
    <source>
        <dbReference type="EMBL" id="PVZ07878.1"/>
    </source>
</evidence>
<evidence type="ECO:0000256" key="2">
    <source>
        <dbReference type="ARBA" id="ARBA00007599"/>
    </source>
</evidence>